<keyword evidence="4" id="KW-1185">Reference proteome</keyword>
<feature type="compositionally biased region" description="Pro residues" evidence="1">
    <location>
        <begin position="85"/>
        <end position="95"/>
    </location>
</feature>
<keyword evidence="2" id="KW-1133">Transmembrane helix</keyword>
<evidence type="ECO:0008006" key="5">
    <source>
        <dbReference type="Google" id="ProtNLM"/>
    </source>
</evidence>
<comment type="caution">
    <text evidence="3">The sequence shown here is derived from an EMBL/GenBank/DDBJ whole genome shotgun (WGS) entry which is preliminary data.</text>
</comment>
<keyword evidence="2" id="KW-0472">Membrane</keyword>
<dbReference type="Gene3D" id="2.120.10.70">
    <property type="entry name" value="Fucose-specific lectin"/>
    <property type="match status" value="1"/>
</dbReference>
<feature type="transmembrane region" description="Helical" evidence="2">
    <location>
        <begin position="48"/>
        <end position="70"/>
    </location>
</feature>
<dbReference type="RefSeq" id="XP_060283813.1">
    <property type="nucleotide sequence ID" value="XM_060425208.1"/>
</dbReference>
<keyword evidence="2" id="KW-0812">Transmembrane</keyword>
<dbReference type="GeneID" id="85308395"/>
<accession>A0AAJ0BZY0</accession>
<evidence type="ECO:0000256" key="2">
    <source>
        <dbReference type="SAM" id="Phobius"/>
    </source>
</evidence>
<proteinExistence type="predicted"/>
<evidence type="ECO:0000313" key="4">
    <source>
        <dbReference type="Proteomes" id="UP001244011"/>
    </source>
</evidence>
<evidence type="ECO:0000313" key="3">
    <source>
        <dbReference type="EMBL" id="KAK1767600.1"/>
    </source>
</evidence>
<dbReference type="AlphaFoldDB" id="A0AAJ0BZY0"/>
<evidence type="ECO:0000256" key="1">
    <source>
        <dbReference type="SAM" id="MobiDB-lite"/>
    </source>
</evidence>
<feature type="region of interest" description="Disordered" evidence="1">
    <location>
        <begin position="1"/>
        <end position="38"/>
    </location>
</feature>
<feature type="region of interest" description="Disordered" evidence="1">
    <location>
        <begin position="75"/>
        <end position="108"/>
    </location>
</feature>
<dbReference type="EMBL" id="MU839008">
    <property type="protein sequence ID" value="KAK1767600.1"/>
    <property type="molecule type" value="Genomic_DNA"/>
</dbReference>
<sequence>MDQHGLELAPSEVQGLEVVPGQNIHGYPEDKADEPLASSTAKGSRKRLLWIVGGIILVLVIVGAVVGGVVGSRASRSSASKGITPPSPSPSPPSPSESSTPKTNTTLKSIQLNSRLAVTGYRGNSDFQARLFYQGPDNVLRYSDFNSTRNVWTSSALLGNLAPMAKTPIAATTWLSTSPPQMNLYFVDQTSLLRGQRFQDSVTPAKGLSADIYAYPMEIDTSSRLAGYHPHLVSQDKNGKLRWLHWTAPDNWDNRTFDGGDAIGSPSSGLAALPAAVSNFTAGSFLFRNAAGEMTSFVGSTNGVLRDEWAWAQGGQVSTRIPADTAIGAFVYARSENLVNTYTLYQDDKGVLQVVWQNDASGWQGPQTFPALADADKGTDIACLIQATWDYTSVALSAATDMNRCYFQSGGKVKEVWFDGKNWQDLGYLPIE</sequence>
<name>A0AAJ0BZY0_9PEZI</name>
<dbReference type="SUPFAM" id="SSF89372">
    <property type="entry name" value="Fucose-specific lectin"/>
    <property type="match status" value="1"/>
</dbReference>
<dbReference type="Proteomes" id="UP001244011">
    <property type="component" value="Unassembled WGS sequence"/>
</dbReference>
<gene>
    <name evidence="3" type="ORF">QBC33DRAFT_472295</name>
</gene>
<reference evidence="3" key="1">
    <citation type="submission" date="2023-06" db="EMBL/GenBank/DDBJ databases">
        <title>Genome-scale phylogeny and comparative genomics of the fungal order Sordariales.</title>
        <authorList>
            <consortium name="Lawrence Berkeley National Laboratory"/>
            <person name="Hensen N."/>
            <person name="Bonometti L."/>
            <person name="Westerberg I."/>
            <person name="Brannstrom I.O."/>
            <person name="Guillou S."/>
            <person name="Cros-Aarteil S."/>
            <person name="Calhoun S."/>
            <person name="Haridas S."/>
            <person name="Kuo A."/>
            <person name="Mondo S."/>
            <person name="Pangilinan J."/>
            <person name="Riley R."/>
            <person name="Labutti K."/>
            <person name="Andreopoulos B."/>
            <person name="Lipzen A."/>
            <person name="Chen C."/>
            <person name="Yanf M."/>
            <person name="Daum C."/>
            <person name="Ng V."/>
            <person name="Clum A."/>
            <person name="Steindorff A."/>
            <person name="Ohm R."/>
            <person name="Martin F."/>
            <person name="Silar P."/>
            <person name="Natvig D."/>
            <person name="Lalanne C."/>
            <person name="Gautier V."/>
            <person name="Ament-Velasquez S.L."/>
            <person name="Kruys A."/>
            <person name="Hutchinson M.I."/>
            <person name="Powell A.J."/>
            <person name="Barry K."/>
            <person name="Miller A.N."/>
            <person name="Grigoriev I.V."/>
            <person name="Debuchy R."/>
            <person name="Gladieux P."/>
            <person name="Thoren M.H."/>
            <person name="Johannesson H."/>
        </authorList>
    </citation>
    <scope>NUCLEOTIDE SEQUENCE</scope>
    <source>
        <strain evidence="3">8032-3</strain>
    </source>
</reference>
<organism evidence="3 4">
    <name type="scientific">Phialemonium atrogriseum</name>
    <dbReference type="NCBI Taxonomy" id="1093897"/>
    <lineage>
        <taxon>Eukaryota</taxon>
        <taxon>Fungi</taxon>
        <taxon>Dikarya</taxon>
        <taxon>Ascomycota</taxon>
        <taxon>Pezizomycotina</taxon>
        <taxon>Sordariomycetes</taxon>
        <taxon>Sordariomycetidae</taxon>
        <taxon>Cephalothecales</taxon>
        <taxon>Cephalothecaceae</taxon>
        <taxon>Phialemonium</taxon>
    </lineage>
</organism>
<protein>
    <recommendedName>
        <fullName evidence="5">Fucose-specific lectin</fullName>
    </recommendedName>
</protein>